<name>A0ABM8X1E8_9BURK</name>
<protein>
    <submittedName>
        <fullName evidence="1">Uncharacterized protein</fullName>
    </submittedName>
</protein>
<accession>A0ABM8X1E8</accession>
<reference evidence="1 2" key="1">
    <citation type="submission" date="2021-08" db="EMBL/GenBank/DDBJ databases">
        <authorList>
            <person name="Peeters C."/>
        </authorList>
    </citation>
    <scope>NUCLEOTIDE SEQUENCE [LARGE SCALE GENOMIC DNA]</scope>
    <source>
        <strain evidence="1 2">LMG 23994</strain>
    </source>
</reference>
<evidence type="ECO:0000313" key="1">
    <source>
        <dbReference type="EMBL" id="CAG9173701.1"/>
    </source>
</evidence>
<comment type="caution">
    <text evidence="1">The sequence shown here is derived from an EMBL/GenBank/DDBJ whole genome shotgun (WGS) entry which is preliminary data.</text>
</comment>
<proteinExistence type="predicted"/>
<dbReference type="EMBL" id="CAJZAF010000013">
    <property type="protein sequence ID" value="CAG9173701.1"/>
    <property type="molecule type" value="Genomic_DNA"/>
</dbReference>
<gene>
    <name evidence="1" type="ORF">LMG23994_02688</name>
</gene>
<dbReference type="Proteomes" id="UP000701702">
    <property type="component" value="Unassembled WGS sequence"/>
</dbReference>
<sequence>MPILTAEGEQPPGTLFQQVCARMGKPEAPIAFLCLRTDPKDRLFEILRVGWSGKSGKAYVIDAAGRLLSPGLPGDRALQPSAKPWVSAPFGLWA</sequence>
<keyword evidence="2" id="KW-1185">Reference proteome</keyword>
<organism evidence="1 2">
    <name type="scientific">Cupriavidus pinatubonensis</name>
    <dbReference type="NCBI Taxonomy" id="248026"/>
    <lineage>
        <taxon>Bacteria</taxon>
        <taxon>Pseudomonadati</taxon>
        <taxon>Pseudomonadota</taxon>
        <taxon>Betaproteobacteria</taxon>
        <taxon>Burkholderiales</taxon>
        <taxon>Burkholderiaceae</taxon>
        <taxon>Cupriavidus</taxon>
    </lineage>
</organism>
<evidence type="ECO:0000313" key="2">
    <source>
        <dbReference type="Proteomes" id="UP000701702"/>
    </source>
</evidence>